<dbReference type="PANTHER" id="PTHR30273">
    <property type="entry name" value="PERIPLASMIC SIGNAL SENSOR AND SIGMA FACTOR ACTIVATOR FECR-RELATED"/>
    <property type="match status" value="1"/>
</dbReference>
<evidence type="ECO:0000313" key="3">
    <source>
        <dbReference type="EMBL" id="WEK48358.1"/>
    </source>
</evidence>
<keyword evidence="1" id="KW-0472">Membrane</keyword>
<dbReference type="InterPro" id="IPR012373">
    <property type="entry name" value="Ferrdict_sens_TM"/>
</dbReference>
<feature type="domain" description="FecR protein" evidence="2">
    <location>
        <begin position="108"/>
        <end position="198"/>
    </location>
</feature>
<keyword evidence="1" id="KW-0812">Transmembrane</keyword>
<accession>A0AAJ5X8E6</accession>
<dbReference type="InterPro" id="IPR006860">
    <property type="entry name" value="FecR"/>
</dbReference>
<protein>
    <submittedName>
        <fullName evidence="3">FecR domain-containing protein</fullName>
    </submittedName>
</protein>
<dbReference type="Pfam" id="PF04773">
    <property type="entry name" value="FecR"/>
    <property type="match status" value="1"/>
</dbReference>
<evidence type="ECO:0000313" key="4">
    <source>
        <dbReference type="Proteomes" id="UP001218362"/>
    </source>
</evidence>
<dbReference type="Gene3D" id="2.60.120.1440">
    <property type="match status" value="1"/>
</dbReference>
<organism evidence="3 4">
    <name type="scientific">Candidatus Andeanibacterium colombiense</name>
    <dbReference type="NCBI Taxonomy" id="3121345"/>
    <lineage>
        <taxon>Bacteria</taxon>
        <taxon>Pseudomonadati</taxon>
        <taxon>Pseudomonadota</taxon>
        <taxon>Alphaproteobacteria</taxon>
        <taxon>Sphingomonadales</taxon>
        <taxon>Sphingomonadaceae</taxon>
        <taxon>Candidatus Andeanibacterium</taxon>
    </lineage>
</organism>
<dbReference type="Proteomes" id="UP001218362">
    <property type="component" value="Chromosome"/>
</dbReference>
<dbReference type="EMBL" id="CP119316">
    <property type="protein sequence ID" value="WEK48358.1"/>
    <property type="molecule type" value="Genomic_DNA"/>
</dbReference>
<evidence type="ECO:0000259" key="2">
    <source>
        <dbReference type="Pfam" id="PF04773"/>
    </source>
</evidence>
<keyword evidence="1" id="KW-1133">Transmembrane helix</keyword>
<dbReference type="PANTHER" id="PTHR30273:SF2">
    <property type="entry name" value="PROTEIN FECR"/>
    <property type="match status" value="1"/>
</dbReference>
<reference evidence="3" key="1">
    <citation type="submission" date="2023-03" db="EMBL/GenBank/DDBJ databases">
        <title>Andean soil-derived lignocellulolytic bacterial consortium as a source of novel taxa and putative plastic-active enzymes.</title>
        <authorList>
            <person name="Diaz-Garcia L."/>
            <person name="Chuvochina M."/>
            <person name="Feuerriegel G."/>
            <person name="Bunk B."/>
            <person name="Sproer C."/>
            <person name="Streit W.R."/>
            <person name="Rodriguez L.M."/>
            <person name="Overmann J."/>
            <person name="Jimenez D.J."/>
        </authorList>
    </citation>
    <scope>NUCLEOTIDE SEQUENCE</scope>
    <source>
        <strain evidence="3">MAG 26</strain>
    </source>
</reference>
<dbReference type="AlphaFoldDB" id="A0AAJ5X8E6"/>
<gene>
    <name evidence="3" type="ORF">P0Y56_08710</name>
</gene>
<proteinExistence type="predicted"/>
<name>A0AAJ5X8E6_9SPHN</name>
<dbReference type="KEGG" id="acob:P0Y56_08710"/>
<dbReference type="GO" id="GO:0016989">
    <property type="term" value="F:sigma factor antagonist activity"/>
    <property type="evidence" value="ECO:0007669"/>
    <property type="project" value="TreeGrafter"/>
</dbReference>
<evidence type="ECO:0000256" key="1">
    <source>
        <dbReference type="SAM" id="Phobius"/>
    </source>
</evidence>
<dbReference type="PIRSF" id="PIRSF018266">
    <property type="entry name" value="FecR"/>
    <property type="match status" value="1"/>
</dbReference>
<sequence>MSSDPSSPERRAAREWVLRLAASEIDDAALAELAGWRRAPTNNAAFEKERRLYRALGPLEETFAAQPTTAARRTRRRAALVSATGALAAAAIAWLALDPFTLMAADRVTGSGEIAAMALPDGSRALLDSESALAVEYRGGERRVRILRGEAWFDVKHDPAHPFTVEANGATARALGTAYGVERGEDGGVSLAVTRGLVGFTASEGGTMLRVPAGATARIDTGTFEPRLRTAKPGDALAWRSGRIVIENRSLGEVAAELSRYRRGTIVVLGAAASRRVSGVLKVDEIDRGLAGLAAAQGLSVTHLTPWLVVLR</sequence>
<feature type="transmembrane region" description="Helical" evidence="1">
    <location>
        <begin position="78"/>
        <end position="97"/>
    </location>
</feature>